<dbReference type="InterPro" id="IPR003141">
    <property type="entry name" value="Pol/His_phosphatase_N"/>
</dbReference>
<evidence type="ECO:0000313" key="15">
    <source>
        <dbReference type="Proteomes" id="UP000184052"/>
    </source>
</evidence>
<evidence type="ECO:0000256" key="7">
    <source>
        <dbReference type="ARBA" id="ARBA00022801"/>
    </source>
</evidence>
<sequence>MSENLLINDLISNIELDHSSSRMKIVLGTERIFDLASLYEYEREYRRMFSDGIAVKVAYGSKIEGIPDNIVKSNICFLFKKYIKSFSREFSEENIQVEGDSVIVNINSKLLFDNLMRSNTADKISGYNEKVYGCKYNIIINLVKNNGQDLDLDKELDEIVKKTSEINSVQQSKKAKQQPVKQGNEKVSGENVILGKNIKDSFIKIDDVMDVEGFDCCLRGKILSIEVKAIKKDLFISQIDITDYTNSITVKSFIRKADAVERVESLGKGSTILVKGRMNYDTYSKEYVLIANSICMCSMDSEGKGICQDTSSEKRVELHVHSKMSSMDGISDFGDIVKRAKEWGHKAIAITDHGVLQCFPDAMHAADKHGLKILYGVEGYLSDDDVTIVKNPVNQGIREEMVVFDIETTGLSPIKDMIIEIGAVKVVGNEITEEFNILVNPGMDIPENIIELTGIRNEDVKDCEDIYYCIEEFMKFIGDCKVLVAHNANFDYSFIRKYLKGDFSILDTLELSRILLKKRRSHKLNKICEHFKISLENHHRASDDARATGEILIRFIEMLEERKISNLTDVNSGLSTETSIKDSQTYHIIILAKNYVGLKNLYKIVSEAHINYFYKKPRIPKSLISKYREGLILGTACEAGELFKAVMSGSTDAEIDEIVSMYDFVEIQPVMNNMFLVNKGILKSREDLVEINKKLVEIGKRNDKIICATGDVHFLDEDDSQTREILMSGQGFSDASDQPPLYFKSTDEMLKEFSYLGEELCREVVITGPNLVADSIEDGIKPIPDGTFPPIIEGSDEMLKEITHKTAYEKYGNPLPEIVEQRLNRELNSIISNGYAIMYIISQKLVEKSLQLGYLVGSRGSVGSSFAATMSNITEVNPLPPHYICRNCKNSEFILDGTYGSGVDMPSKKCPVCGGEYEKEGHDIPFEVFLGFKGDKEPDIDLNFAAVAQIAAMKNTEELFGEGFVYRAGTIGTIASKTAYGFVKNYFDEKGMKLRNAEINRLVDNCTGIKRTTGQHPGGVMIVPKNKEIYDFTPIQYPANNKKSGTITTHFDYHSISGRILKLDLLGHDTPTIIRMLEDFTGVSNYDVPLDDPETISLFESPEALGVTKEDIKCETGTLGIPEFGTHFVRQMLLDTKPRTFSDLVRISGLSHGTDVWINNAQELVKKNITTISNVISTRDDIMTYLIYQGLEKKRSFDIMERVRKGKGLRDEDLEAMHEQNVPQWYIDSCNKIKYMFPKAHAVAYVTMSVKIAYFKVHHPLAFYGSYFTMKAQDFDADLVVKGEKAIEDTLNEISKKESNTQKEKNLCTVLEVALEMYKRGYSILPVDLYKSDYKEFKIEDNKLLPPFISIQGLGESAALSIQEEREKGEFISIEDLSKRARVNKTCIEILKNHGTLEGLNQSNQISLFNI</sequence>
<dbReference type="InterPro" id="IPR040982">
    <property type="entry name" value="DNA_pol3_finger"/>
</dbReference>
<dbReference type="InterPro" id="IPR029460">
    <property type="entry name" value="DNAPol_HHH"/>
</dbReference>
<accession>A0A1M6DDS7</accession>
<feature type="domain" description="Exonuclease" evidence="12">
    <location>
        <begin position="400"/>
        <end position="561"/>
    </location>
</feature>
<dbReference type="InterPro" id="IPR012337">
    <property type="entry name" value="RNaseH-like_sf"/>
</dbReference>
<dbReference type="NCBIfam" id="TIGR00573">
    <property type="entry name" value="dnaq"/>
    <property type="match status" value="1"/>
</dbReference>
<dbReference type="HAMAP" id="MF_00356">
    <property type="entry name" value="DNApol_PolC"/>
    <property type="match status" value="1"/>
</dbReference>
<evidence type="ECO:0000259" key="13">
    <source>
        <dbReference type="SMART" id="SM00481"/>
    </source>
</evidence>
<dbReference type="FunFam" id="3.30.420.10:FF:000045">
    <property type="entry name" value="3'-5' exonuclease DinG"/>
    <property type="match status" value="1"/>
</dbReference>
<dbReference type="GO" id="GO:0006261">
    <property type="term" value="P:DNA-templated DNA replication"/>
    <property type="evidence" value="ECO:0007669"/>
    <property type="project" value="UniProtKB-UniRule"/>
</dbReference>
<dbReference type="InterPro" id="IPR004805">
    <property type="entry name" value="DnaE2/DnaE/PolC"/>
</dbReference>
<comment type="catalytic activity">
    <reaction evidence="10 11">
        <text>DNA(n) + a 2'-deoxyribonucleoside 5'-triphosphate = DNA(n+1) + diphosphate</text>
        <dbReference type="Rhea" id="RHEA:22508"/>
        <dbReference type="Rhea" id="RHEA-COMP:17339"/>
        <dbReference type="Rhea" id="RHEA-COMP:17340"/>
        <dbReference type="ChEBI" id="CHEBI:33019"/>
        <dbReference type="ChEBI" id="CHEBI:61560"/>
        <dbReference type="ChEBI" id="CHEBI:173112"/>
        <dbReference type="EC" id="2.7.7.7"/>
    </reaction>
</comment>
<dbReference type="SUPFAM" id="SSF53098">
    <property type="entry name" value="Ribonuclease H-like"/>
    <property type="match status" value="1"/>
</dbReference>
<keyword evidence="15" id="KW-1185">Reference proteome</keyword>
<evidence type="ECO:0000256" key="5">
    <source>
        <dbReference type="ARBA" id="ARBA00022705"/>
    </source>
</evidence>
<dbReference type="InterPro" id="IPR013520">
    <property type="entry name" value="Ribonucl_H"/>
</dbReference>
<dbReference type="Pfam" id="PF07733">
    <property type="entry name" value="DNA_pol3_alpha"/>
    <property type="match status" value="2"/>
</dbReference>
<dbReference type="Pfam" id="PF14579">
    <property type="entry name" value="HHH_6"/>
    <property type="match status" value="1"/>
</dbReference>
<evidence type="ECO:0000256" key="8">
    <source>
        <dbReference type="ARBA" id="ARBA00022839"/>
    </source>
</evidence>
<dbReference type="NCBIfam" id="NF001688">
    <property type="entry name" value="PRK00448.1"/>
    <property type="match status" value="1"/>
</dbReference>
<evidence type="ECO:0000256" key="11">
    <source>
        <dbReference type="HAMAP-Rule" id="MF_00356"/>
    </source>
</evidence>
<gene>
    <name evidence="11" type="primary">polC</name>
    <name evidence="14" type="ORF">SAMN02745751_00878</name>
</gene>
<evidence type="ECO:0000256" key="6">
    <source>
        <dbReference type="ARBA" id="ARBA00022722"/>
    </source>
</evidence>
<dbReference type="CDD" id="cd04484">
    <property type="entry name" value="polC_OBF"/>
    <property type="match status" value="1"/>
</dbReference>
<dbReference type="Pfam" id="PF00929">
    <property type="entry name" value="RNase_T"/>
    <property type="match status" value="1"/>
</dbReference>
<dbReference type="RefSeq" id="WP_245819744.1">
    <property type="nucleotide sequence ID" value="NZ_FQZL01000006.1"/>
</dbReference>
<dbReference type="SUPFAM" id="SSF160975">
    <property type="entry name" value="AF1531-like"/>
    <property type="match status" value="1"/>
</dbReference>
<dbReference type="Gene3D" id="3.30.1900.20">
    <property type="match status" value="1"/>
</dbReference>
<keyword evidence="7 11" id="KW-0378">Hydrolase</keyword>
<dbReference type="SMART" id="SM00479">
    <property type="entry name" value="EXOIII"/>
    <property type="match status" value="1"/>
</dbReference>
<dbReference type="Gene3D" id="2.40.50.140">
    <property type="entry name" value="Nucleic acid-binding proteins"/>
    <property type="match status" value="1"/>
</dbReference>
<reference evidence="14 15" key="1">
    <citation type="submission" date="2016-11" db="EMBL/GenBank/DDBJ databases">
        <authorList>
            <person name="Jaros S."/>
            <person name="Januszkiewicz K."/>
            <person name="Wedrychowicz H."/>
        </authorList>
    </citation>
    <scope>NUCLEOTIDE SEQUENCE [LARGE SCALE GENOMIC DNA]</scope>
    <source>
        <strain evidence="14 15">DSM 17477</strain>
    </source>
</reference>
<dbReference type="InterPro" id="IPR012340">
    <property type="entry name" value="NA-bd_OB-fold"/>
</dbReference>
<evidence type="ECO:0000256" key="4">
    <source>
        <dbReference type="ARBA" id="ARBA00022695"/>
    </source>
</evidence>
<keyword evidence="2 11" id="KW-0963">Cytoplasm</keyword>
<dbReference type="EC" id="2.7.7.7" evidence="11"/>
<keyword evidence="3 11" id="KW-0808">Transferase</keyword>
<keyword evidence="9 11" id="KW-0239">DNA-directed DNA polymerase</keyword>
<dbReference type="InterPro" id="IPR011708">
    <property type="entry name" value="DNA_pol3_alpha_NTPase_dom"/>
</dbReference>
<dbReference type="PANTHER" id="PTHR32294">
    <property type="entry name" value="DNA POLYMERASE III SUBUNIT ALPHA"/>
    <property type="match status" value="1"/>
</dbReference>
<evidence type="ECO:0000313" key="14">
    <source>
        <dbReference type="EMBL" id="SHI71457.1"/>
    </source>
</evidence>
<protein>
    <recommendedName>
        <fullName evidence="11">DNA polymerase III PolC-type</fullName>
        <shortName evidence="11">PolIII</shortName>
        <ecNumber evidence="11">2.7.7.7</ecNumber>
    </recommendedName>
</protein>
<dbReference type="SMART" id="SM00481">
    <property type="entry name" value="POLIIIAc"/>
    <property type="match status" value="1"/>
</dbReference>
<comment type="subcellular location">
    <subcellularLocation>
        <location evidence="11">Cytoplasm</location>
    </subcellularLocation>
</comment>
<evidence type="ECO:0000256" key="10">
    <source>
        <dbReference type="ARBA" id="ARBA00049244"/>
    </source>
</evidence>
<dbReference type="Gene3D" id="1.10.150.870">
    <property type="match status" value="1"/>
</dbReference>
<name>A0A1M6DDS7_9FIRM</name>
<evidence type="ECO:0000256" key="2">
    <source>
        <dbReference type="ARBA" id="ARBA00022490"/>
    </source>
</evidence>
<dbReference type="NCBIfam" id="TIGR01405">
    <property type="entry name" value="polC_Gram_pos"/>
    <property type="match status" value="1"/>
</dbReference>
<dbReference type="InterPro" id="IPR044923">
    <property type="entry name" value="PolC_middle_finger_sf"/>
</dbReference>
<dbReference type="InterPro" id="IPR004013">
    <property type="entry name" value="PHP_dom"/>
</dbReference>
<keyword evidence="6 11" id="KW-0540">Nuclease</keyword>
<dbReference type="Gene3D" id="3.30.420.10">
    <property type="entry name" value="Ribonuclease H-like superfamily/Ribonuclease H"/>
    <property type="match status" value="1"/>
</dbReference>
<dbReference type="STRING" id="1121476.SAMN02745751_00878"/>
<evidence type="ECO:0000259" key="12">
    <source>
        <dbReference type="SMART" id="SM00479"/>
    </source>
</evidence>
<dbReference type="InterPro" id="IPR006054">
    <property type="entry name" value="DnaQ"/>
</dbReference>
<dbReference type="Gene3D" id="1.10.150.700">
    <property type="entry name" value="PolC, middle finger domain"/>
    <property type="match status" value="2"/>
</dbReference>
<proteinExistence type="inferred from homology"/>
<keyword evidence="8 11" id="KW-0269">Exonuclease</keyword>
<dbReference type="GO" id="GO:0003677">
    <property type="term" value="F:DNA binding"/>
    <property type="evidence" value="ECO:0007669"/>
    <property type="project" value="UniProtKB-UniRule"/>
</dbReference>
<keyword evidence="5 11" id="KW-0235">DNA replication</keyword>
<evidence type="ECO:0000256" key="1">
    <source>
        <dbReference type="ARBA" id="ARBA00003452"/>
    </source>
</evidence>
<dbReference type="Gene3D" id="3.20.20.140">
    <property type="entry name" value="Metal-dependent hydrolases"/>
    <property type="match status" value="2"/>
</dbReference>
<dbReference type="GO" id="GO:0008408">
    <property type="term" value="F:3'-5' exonuclease activity"/>
    <property type="evidence" value="ECO:0007669"/>
    <property type="project" value="UniProtKB-UniRule"/>
</dbReference>
<dbReference type="GO" id="GO:0005737">
    <property type="term" value="C:cytoplasm"/>
    <property type="evidence" value="ECO:0007669"/>
    <property type="project" value="UniProtKB-SubCell"/>
</dbReference>
<dbReference type="PANTHER" id="PTHR32294:SF5">
    <property type="entry name" value="DNA POLYMERASE III POLC-TYPE"/>
    <property type="match status" value="1"/>
</dbReference>
<evidence type="ECO:0000256" key="3">
    <source>
        <dbReference type="ARBA" id="ARBA00022679"/>
    </source>
</evidence>
<feature type="domain" description="Polymerase/histidinol phosphatase N-terminal" evidence="13">
    <location>
        <begin position="316"/>
        <end position="383"/>
    </location>
</feature>
<evidence type="ECO:0000256" key="9">
    <source>
        <dbReference type="ARBA" id="ARBA00022932"/>
    </source>
</evidence>
<dbReference type="Pfam" id="PF17657">
    <property type="entry name" value="DNA_pol3_finger"/>
    <property type="match status" value="1"/>
</dbReference>
<dbReference type="Pfam" id="PF02811">
    <property type="entry name" value="PHP"/>
    <property type="match status" value="1"/>
</dbReference>
<dbReference type="CDD" id="cd06127">
    <property type="entry name" value="DEDDh"/>
    <property type="match status" value="1"/>
</dbReference>
<comment type="function">
    <text evidence="1 11">Required for replicative DNA synthesis. This DNA polymerase also exhibits 3' to 5' exonuclease activity.</text>
</comment>
<keyword evidence="4 11" id="KW-0548">Nucleotidyltransferase</keyword>
<dbReference type="CDD" id="cd07435">
    <property type="entry name" value="PHP_PolIIIA_POLC"/>
    <property type="match status" value="1"/>
</dbReference>
<dbReference type="InterPro" id="IPR006308">
    <property type="entry name" value="Pol_III_a_PolC-type_gram_pos"/>
</dbReference>
<dbReference type="Proteomes" id="UP000184052">
    <property type="component" value="Unassembled WGS sequence"/>
</dbReference>
<dbReference type="GO" id="GO:0003887">
    <property type="term" value="F:DNA-directed DNA polymerase activity"/>
    <property type="evidence" value="ECO:0007669"/>
    <property type="project" value="UniProtKB-UniRule"/>
</dbReference>
<dbReference type="InterPro" id="IPR036397">
    <property type="entry name" value="RNaseH_sf"/>
</dbReference>
<organism evidence="14 15">
    <name type="scientific">Dethiosulfatibacter aminovorans DSM 17477</name>
    <dbReference type="NCBI Taxonomy" id="1121476"/>
    <lineage>
        <taxon>Bacteria</taxon>
        <taxon>Bacillati</taxon>
        <taxon>Bacillota</taxon>
        <taxon>Tissierellia</taxon>
        <taxon>Dethiosulfatibacter</taxon>
    </lineage>
</organism>
<dbReference type="EMBL" id="FQZL01000006">
    <property type="protein sequence ID" value="SHI71457.1"/>
    <property type="molecule type" value="Genomic_DNA"/>
</dbReference>
<comment type="similarity">
    <text evidence="11">Belongs to the DNA polymerase type-C family. PolC subfamily.</text>
</comment>